<proteinExistence type="predicted"/>
<dbReference type="AlphaFoldDB" id="A0A975D5Q5"/>
<dbReference type="RefSeq" id="WP_208633654.1">
    <property type="nucleotide sequence ID" value="NZ_CP059319.1"/>
</dbReference>
<evidence type="ECO:0000313" key="3">
    <source>
        <dbReference type="Proteomes" id="UP000664914"/>
    </source>
</evidence>
<feature type="region of interest" description="Disordered" evidence="1">
    <location>
        <begin position="707"/>
        <end position="832"/>
    </location>
</feature>
<dbReference type="EMBL" id="CP059319">
    <property type="protein sequence ID" value="QTH23168.1"/>
    <property type="molecule type" value="Genomic_DNA"/>
</dbReference>
<gene>
    <name evidence="2" type="ORF">HRJ34_06570</name>
</gene>
<reference evidence="2" key="2">
    <citation type="submission" date="2021-04" db="EMBL/GenBank/DDBJ databases">
        <title>Isolation and genomic analysis of the ibuprofen-degrading bacterium Sphingomonas strain MPO218.</title>
        <authorList>
            <person name="Aulestia M."/>
            <person name="Flores A."/>
            <person name="Mangas E.L."/>
            <person name="Perez-Pulido A.J."/>
            <person name="Santero E."/>
            <person name="Camacho E.M."/>
        </authorList>
    </citation>
    <scope>NUCLEOTIDE SEQUENCE</scope>
    <source>
        <strain evidence="2">MPO218</strain>
    </source>
</reference>
<feature type="region of interest" description="Disordered" evidence="1">
    <location>
        <begin position="148"/>
        <end position="190"/>
    </location>
</feature>
<protein>
    <submittedName>
        <fullName evidence="2">Uncharacterized protein</fullName>
    </submittedName>
</protein>
<evidence type="ECO:0000313" key="2">
    <source>
        <dbReference type="EMBL" id="QTH23168.1"/>
    </source>
</evidence>
<organism evidence="2 3">
    <name type="scientific">Rhizorhabdus wittichii</name>
    <dbReference type="NCBI Taxonomy" id="160791"/>
    <lineage>
        <taxon>Bacteria</taxon>
        <taxon>Pseudomonadati</taxon>
        <taxon>Pseudomonadota</taxon>
        <taxon>Alphaproteobacteria</taxon>
        <taxon>Sphingomonadales</taxon>
        <taxon>Sphingomonadaceae</taxon>
        <taxon>Rhizorhabdus</taxon>
    </lineage>
</organism>
<feature type="compositionally biased region" description="Pro residues" evidence="1">
    <location>
        <begin position="167"/>
        <end position="184"/>
    </location>
</feature>
<feature type="compositionally biased region" description="Low complexity" evidence="1">
    <location>
        <begin position="711"/>
        <end position="721"/>
    </location>
</feature>
<name>A0A975D5Q5_9SPHN</name>
<sequence length="832" mass="90304">MTEAIGPIFAAGFQTVTKDGYPLLFLPDANNDALQREGKPPVYHWLPNSVRLARKDNGDYKFSFLQFVGVQSEDSNVGVEGTQEVAGALCGFSTTSSPPPEVLKQAGDELVDRFRGSDDYYWGWRSPATPMIRPAPIVSNTMSITSLSPNADGSMPSVASGGGAAPSPAPAGPAPAGPAAPGGPPSRSLIAAPELRGLTRPPLLTELPRTMTLDRAMRASNLDAWYANLAGSGPGSVTPFAENAFSGLLGSYPAAMVYSTFHGGQSAITVWQILQLKVWSPICEIRIRGDWSRIQDHFSAAAHAGGWFWSADIKAEFNSMRQNGTIESEILVDSTLPNAEKIQEMMEKRSDLVFQKFLDQANKVIFEPAPYDEKAAEASGGFLGLGGGGAVKLRRDRVDLQLEFHEKRQMAYLQPNPISGQLEGLYDEIKANPDAEKKYFQKIFLDDWNRSVTRVFKPVVNWPDPAKKWVGQPVAFLSAQVGYPDTEGNLQWTGHMFQASDKPDENWRVKMTMKRKDEVENPPAGWEPDKTFIKRQVHFGEPPNETENPFVRVSIEKNVVDLDPGDAGVPLNLVNNEIRVDNVGGINCGPIFLGVDLENDKQIVEVTFQAEGKTEDGKDRVPVTFSWRFGDQTEPRYWMVYTGDPDYLPKFKYQVRVLVKGSIFTKGQEWIGTWQEASGNGPIMLTVPTPQDEGVVTRELKIPMVGSKSKPVAPAVVAPPASGQGSRPPASGNGAHPPATPSAPPSRGVTAKPKTVAGYDLGPASKAVRGKGATPPGKSAGQDRDRELAAREASERTASKRRRKASEEMFSPVPSESEAAAQARALHLNGAA</sequence>
<feature type="compositionally biased region" description="Basic and acidic residues" evidence="1">
    <location>
        <begin position="781"/>
        <end position="798"/>
    </location>
</feature>
<evidence type="ECO:0000256" key="1">
    <source>
        <dbReference type="SAM" id="MobiDB-lite"/>
    </source>
</evidence>
<accession>A0A975D5Q5</accession>
<reference evidence="2" key="1">
    <citation type="submission" date="2020-07" db="EMBL/GenBank/DDBJ databases">
        <authorList>
            <person name="Camacho E."/>
        </authorList>
    </citation>
    <scope>NUCLEOTIDE SEQUENCE</scope>
    <source>
        <strain evidence="2">MPO218</strain>
    </source>
</reference>
<dbReference type="Proteomes" id="UP000664914">
    <property type="component" value="Chromosome"/>
</dbReference>